<proteinExistence type="predicted"/>
<sequence>MRRTLAMAMAALMAAGLLGGSPAAAAAKPKPPAPPQSPQIPDDQPLPGYTFNNPPLTPAVIDGKPTRVLQGAHRHAAYMIEVPPDWNGELVLWAHGYAGNTPILSVSPPSLRQKLLDQGYAWAASSFYANGYDIKAGVLSTRDLALHFARLVRKPGRTYITGASMGGHIVGRSMEEYPGFYAAGLPICGVLGDQEQFDWLTGYTLVAQALAGIRAYPPTDEYQTVQVPQIKTALGLDDPALTDPEGRQLRAITVNMTGGPRPGTDGAFTQWKDFLLSRATPPPGPGLAEDPAQVATNLFDRYTPGSPVNINRQVQRIAPRNLLARYSPKLTEIPRITGRPSGPVLSLHNLGDLFVPFSMEQFYLQDAKRARRSHLVVQRAIRASGHCEFTPTELGTAWDDLVRWTTTGKRPAGDDVLRPGAADFGCKFSDRAAYDAGTGSRRQYPACP</sequence>
<accession>A0A365GY29</accession>
<dbReference type="Proteomes" id="UP000251891">
    <property type="component" value="Unassembled WGS sequence"/>
</dbReference>
<dbReference type="AlphaFoldDB" id="A0A365GY29"/>
<evidence type="ECO:0008006" key="5">
    <source>
        <dbReference type="Google" id="ProtNLM"/>
    </source>
</evidence>
<protein>
    <recommendedName>
        <fullName evidence="5">Phthalyl amidase</fullName>
    </recommendedName>
</protein>
<feature type="chain" id="PRO_5016802299" description="Phthalyl amidase" evidence="2">
    <location>
        <begin position="26"/>
        <end position="448"/>
    </location>
</feature>
<comment type="caution">
    <text evidence="3">The sequence shown here is derived from an EMBL/GenBank/DDBJ whole genome shotgun (WGS) entry which is preliminary data.</text>
</comment>
<evidence type="ECO:0000256" key="1">
    <source>
        <dbReference type="SAM" id="MobiDB-lite"/>
    </source>
</evidence>
<organism evidence="3 4">
    <name type="scientific">Actinomadura craniellae</name>
    <dbReference type="NCBI Taxonomy" id="2231787"/>
    <lineage>
        <taxon>Bacteria</taxon>
        <taxon>Bacillati</taxon>
        <taxon>Actinomycetota</taxon>
        <taxon>Actinomycetes</taxon>
        <taxon>Streptosporangiales</taxon>
        <taxon>Thermomonosporaceae</taxon>
        <taxon>Actinomadura</taxon>
    </lineage>
</organism>
<dbReference type="Gene3D" id="3.40.50.1820">
    <property type="entry name" value="alpha/beta hydrolase"/>
    <property type="match status" value="1"/>
</dbReference>
<feature type="compositionally biased region" description="Pro residues" evidence="1">
    <location>
        <begin position="29"/>
        <end position="38"/>
    </location>
</feature>
<keyword evidence="4" id="KW-1185">Reference proteome</keyword>
<evidence type="ECO:0000256" key="2">
    <source>
        <dbReference type="SAM" id="SignalP"/>
    </source>
</evidence>
<gene>
    <name evidence="3" type="ORF">DPM19_29460</name>
</gene>
<dbReference type="InterPro" id="IPR029058">
    <property type="entry name" value="AB_hydrolase_fold"/>
</dbReference>
<dbReference type="SUPFAM" id="SSF53474">
    <property type="entry name" value="alpha/beta-Hydrolases"/>
    <property type="match status" value="1"/>
</dbReference>
<feature type="signal peptide" evidence="2">
    <location>
        <begin position="1"/>
        <end position="25"/>
    </location>
</feature>
<reference evidence="3 4" key="1">
    <citation type="submission" date="2018-06" db="EMBL/GenBank/DDBJ databases">
        <title>Actinomadura craniellae sp. nov. isolated from marine sponge Craniella sp.</title>
        <authorList>
            <person name="Li L."/>
            <person name="Xu Q.H."/>
            <person name="Lin H.W."/>
            <person name="Lu Y.H."/>
        </authorList>
    </citation>
    <scope>NUCLEOTIDE SEQUENCE [LARGE SCALE GENOMIC DNA]</scope>
    <source>
        <strain evidence="3 4">LHW63021</strain>
    </source>
</reference>
<dbReference type="EMBL" id="QLYX01000017">
    <property type="protein sequence ID" value="RAY11740.1"/>
    <property type="molecule type" value="Genomic_DNA"/>
</dbReference>
<evidence type="ECO:0000313" key="4">
    <source>
        <dbReference type="Proteomes" id="UP000251891"/>
    </source>
</evidence>
<dbReference type="OrthoDB" id="7197847at2"/>
<evidence type="ECO:0000313" key="3">
    <source>
        <dbReference type="EMBL" id="RAY11740.1"/>
    </source>
</evidence>
<name>A0A365GY29_9ACTN</name>
<dbReference type="RefSeq" id="WP_111871318.1">
    <property type="nucleotide sequence ID" value="NZ_QLYX01000017.1"/>
</dbReference>
<feature type="region of interest" description="Disordered" evidence="1">
    <location>
        <begin position="23"/>
        <end position="54"/>
    </location>
</feature>
<keyword evidence="2" id="KW-0732">Signal</keyword>